<evidence type="ECO:0000256" key="6">
    <source>
        <dbReference type="ARBA" id="ARBA00023125"/>
    </source>
</evidence>
<evidence type="ECO:0000313" key="9">
    <source>
        <dbReference type="EMBL" id="MBB6735841.1"/>
    </source>
</evidence>
<dbReference type="Gene3D" id="3.90.1680.10">
    <property type="entry name" value="SOS response associated peptidase-like"/>
    <property type="match status" value="1"/>
</dbReference>
<dbReference type="SUPFAM" id="SSF143081">
    <property type="entry name" value="BB1717-like"/>
    <property type="match status" value="1"/>
</dbReference>
<dbReference type="EC" id="3.4.-.-" evidence="8"/>
<dbReference type="EMBL" id="JACJVO010000056">
    <property type="protein sequence ID" value="MBB6735841.1"/>
    <property type="molecule type" value="Genomic_DNA"/>
</dbReference>
<proteinExistence type="inferred from homology"/>
<protein>
    <recommendedName>
        <fullName evidence="8">Abasic site processing protein</fullName>
        <ecNumber evidence="8">3.4.-.-</ecNumber>
    </recommendedName>
</protein>
<keyword evidence="4 8" id="KW-0378">Hydrolase</keyword>
<keyword evidence="3" id="KW-0227">DNA damage</keyword>
<gene>
    <name evidence="9" type="ORF">H7C18_33510</name>
</gene>
<sequence length="227" mass="25408">MCGRYTITVTLEELMAYYFAEQAAIPAWEPRYNVAPGQPVPAVIQGGSRNRLGLLKWGLVPPWADDPKIGNKMINARAETAAERPAYREAYRSKRCLIPADGFYEWKKTPGEKGRPYRILLREGGLFSMAGLYETWTAPDGTKLHTCAVLTTEPNRLMAGIHDRMPVILRREDEPLWLDRGVRDPGKLRKLLAPYPAEEMEAYEVPSRVGSVAIDDPGNIERIGGAP</sequence>
<evidence type="ECO:0000313" key="10">
    <source>
        <dbReference type="Proteomes" id="UP000564644"/>
    </source>
</evidence>
<dbReference type="Pfam" id="PF02586">
    <property type="entry name" value="SRAP"/>
    <property type="match status" value="1"/>
</dbReference>
<evidence type="ECO:0000256" key="3">
    <source>
        <dbReference type="ARBA" id="ARBA00022763"/>
    </source>
</evidence>
<keyword evidence="10" id="KW-1185">Reference proteome</keyword>
<dbReference type="GO" id="GO:0106300">
    <property type="term" value="P:protein-DNA covalent cross-linking repair"/>
    <property type="evidence" value="ECO:0007669"/>
    <property type="project" value="InterPro"/>
</dbReference>
<keyword evidence="7" id="KW-0456">Lyase</keyword>
<reference evidence="9 10" key="1">
    <citation type="submission" date="2020-08" db="EMBL/GenBank/DDBJ databases">
        <title>Cohnella phylogeny.</title>
        <authorList>
            <person name="Dunlap C."/>
        </authorList>
    </citation>
    <scope>NUCLEOTIDE SEQUENCE [LARGE SCALE GENOMIC DNA]</scope>
    <source>
        <strain evidence="9 10">CBP 2801</strain>
    </source>
</reference>
<dbReference type="AlphaFoldDB" id="A0A7X0STI8"/>
<evidence type="ECO:0000256" key="7">
    <source>
        <dbReference type="ARBA" id="ARBA00023239"/>
    </source>
</evidence>
<evidence type="ECO:0000256" key="8">
    <source>
        <dbReference type="RuleBase" id="RU364100"/>
    </source>
</evidence>
<comment type="similarity">
    <text evidence="1 8">Belongs to the SOS response-associated peptidase family.</text>
</comment>
<evidence type="ECO:0000256" key="5">
    <source>
        <dbReference type="ARBA" id="ARBA00023124"/>
    </source>
</evidence>
<dbReference type="GO" id="GO:0016829">
    <property type="term" value="F:lyase activity"/>
    <property type="evidence" value="ECO:0007669"/>
    <property type="project" value="UniProtKB-KW"/>
</dbReference>
<dbReference type="InterPro" id="IPR003738">
    <property type="entry name" value="SRAP"/>
</dbReference>
<dbReference type="GO" id="GO:0006508">
    <property type="term" value="P:proteolysis"/>
    <property type="evidence" value="ECO:0007669"/>
    <property type="project" value="UniProtKB-KW"/>
</dbReference>
<keyword evidence="6" id="KW-0238">DNA-binding</keyword>
<dbReference type="Proteomes" id="UP000564644">
    <property type="component" value="Unassembled WGS sequence"/>
</dbReference>
<evidence type="ECO:0000256" key="4">
    <source>
        <dbReference type="ARBA" id="ARBA00022801"/>
    </source>
</evidence>
<accession>A0A7X0STI8</accession>
<dbReference type="GO" id="GO:0003697">
    <property type="term" value="F:single-stranded DNA binding"/>
    <property type="evidence" value="ECO:0007669"/>
    <property type="project" value="InterPro"/>
</dbReference>
<evidence type="ECO:0000256" key="1">
    <source>
        <dbReference type="ARBA" id="ARBA00008136"/>
    </source>
</evidence>
<dbReference type="PANTHER" id="PTHR13604">
    <property type="entry name" value="DC12-RELATED"/>
    <property type="match status" value="1"/>
</dbReference>
<keyword evidence="5" id="KW-0190">Covalent protein-DNA linkage</keyword>
<organism evidence="9 10">
    <name type="scientific">Cohnella zeiphila</name>
    <dbReference type="NCBI Taxonomy" id="2761120"/>
    <lineage>
        <taxon>Bacteria</taxon>
        <taxon>Bacillati</taxon>
        <taxon>Bacillota</taxon>
        <taxon>Bacilli</taxon>
        <taxon>Bacillales</taxon>
        <taxon>Paenibacillaceae</taxon>
        <taxon>Cohnella</taxon>
    </lineage>
</organism>
<dbReference type="RefSeq" id="WP_185133485.1">
    <property type="nucleotide sequence ID" value="NZ_JACJVO010000056.1"/>
</dbReference>
<comment type="caution">
    <text evidence="9">The sequence shown here is derived from an EMBL/GenBank/DDBJ whole genome shotgun (WGS) entry which is preliminary data.</text>
</comment>
<dbReference type="GO" id="GO:0008233">
    <property type="term" value="F:peptidase activity"/>
    <property type="evidence" value="ECO:0007669"/>
    <property type="project" value="UniProtKB-KW"/>
</dbReference>
<keyword evidence="2 8" id="KW-0645">Protease</keyword>
<dbReference type="InterPro" id="IPR036590">
    <property type="entry name" value="SRAP-like"/>
</dbReference>
<name>A0A7X0STI8_9BACL</name>
<dbReference type="PANTHER" id="PTHR13604:SF0">
    <property type="entry name" value="ABASIC SITE PROCESSING PROTEIN HMCES"/>
    <property type="match status" value="1"/>
</dbReference>
<evidence type="ECO:0000256" key="2">
    <source>
        <dbReference type="ARBA" id="ARBA00022670"/>
    </source>
</evidence>